<evidence type="ECO:0000256" key="1">
    <source>
        <dbReference type="PROSITE-ProRule" id="PRU00984"/>
    </source>
</evidence>
<feature type="domain" description="DOCKER" evidence="3">
    <location>
        <begin position="1"/>
        <end position="164"/>
    </location>
</feature>
<dbReference type="GO" id="GO:0005085">
    <property type="term" value="F:guanyl-nucleotide exchange factor activity"/>
    <property type="evidence" value="ECO:0007669"/>
    <property type="project" value="InterPro"/>
</dbReference>
<dbReference type="GO" id="GO:0051491">
    <property type="term" value="P:positive regulation of filopodium assembly"/>
    <property type="evidence" value="ECO:0007669"/>
    <property type="project" value="TreeGrafter"/>
</dbReference>
<keyword evidence="5" id="KW-1185">Reference proteome</keyword>
<dbReference type="InterPro" id="IPR043162">
    <property type="entry name" value="DOCK_C_lobe_C"/>
</dbReference>
<dbReference type="Pfam" id="PF20421">
    <property type="entry name" value="DHR-2_Lobe_C"/>
    <property type="match status" value="1"/>
</dbReference>
<dbReference type="GO" id="GO:0007264">
    <property type="term" value="P:small GTPase-mediated signal transduction"/>
    <property type="evidence" value="ECO:0007669"/>
    <property type="project" value="InterPro"/>
</dbReference>
<dbReference type="InterPro" id="IPR027357">
    <property type="entry name" value="DOCKER_dom"/>
</dbReference>
<accession>A0AAD3NFS4</accession>
<evidence type="ECO:0000256" key="2">
    <source>
        <dbReference type="SAM" id="MobiDB-lite"/>
    </source>
</evidence>
<gene>
    <name evidence="4" type="ORF">AKAME5_002294200</name>
</gene>
<protein>
    <submittedName>
        <fullName evidence="4">Dedicator of cytokinesis protein 11-like protein</fullName>
    </submittedName>
</protein>
<dbReference type="PROSITE" id="PS51651">
    <property type="entry name" value="DOCKER"/>
    <property type="match status" value="1"/>
</dbReference>
<sequence>MTIILHCYPHPSLQQPPSRSPPSRASRASDSMPTPGLHPVNSDHQNAQREVRAARPGEASADHLSSRLPTCSRTSPHFELVQVNAGPMAYARAFLDDSKTNQSGNKKVKDLKDIFRRFVEACSMALDINERLIKEDQFEYHEGLKANFKEMVKELSDIIHEQKVTRSTPQGMVGLCPLCSATAPEWRNQFTLIVSLPHLPDREQARMAVCI</sequence>
<evidence type="ECO:0000313" key="4">
    <source>
        <dbReference type="EMBL" id="GLD71620.1"/>
    </source>
</evidence>
<feature type="compositionally biased region" description="Basic and acidic residues" evidence="2">
    <location>
        <begin position="46"/>
        <end position="65"/>
    </location>
</feature>
<organism evidence="4 5">
    <name type="scientific">Lates japonicus</name>
    <name type="common">Japanese lates</name>
    <dbReference type="NCBI Taxonomy" id="270547"/>
    <lineage>
        <taxon>Eukaryota</taxon>
        <taxon>Metazoa</taxon>
        <taxon>Chordata</taxon>
        <taxon>Craniata</taxon>
        <taxon>Vertebrata</taxon>
        <taxon>Euteleostomi</taxon>
        <taxon>Actinopterygii</taxon>
        <taxon>Neopterygii</taxon>
        <taxon>Teleostei</taxon>
        <taxon>Neoteleostei</taxon>
        <taxon>Acanthomorphata</taxon>
        <taxon>Carangaria</taxon>
        <taxon>Carangaria incertae sedis</taxon>
        <taxon>Centropomidae</taxon>
        <taxon>Lates</taxon>
    </lineage>
</organism>
<name>A0AAD3NFS4_LATJO</name>
<dbReference type="EMBL" id="BRZM01000678">
    <property type="protein sequence ID" value="GLD71620.1"/>
    <property type="molecule type" value="Genomic_DNA"/>
</dbReference>
<dbReference type="Gene3D" id="1.20.58.740">
    <property type="match status" value="1"/>
</dbReference>
<dbReference type="AlphaFoldDB" id="A0AAD3NFS4"/>
<dbReference type="PANTHER" id="PTHR23317:SF81">
    <property type="entry name" value="DEDICATOR OF CYTOKINESIS PROTEIN 11"/>
    <property type="match status" value="1"/>
</dbReference>
<comment type="caution">
    <text evidence="4">The sequence shown here is derived from an EMBL/GenBank/DDBJ whole genome shotgun (WGS) entry which is preliminary data.</text>
</comment>
<dbReference type="InterPro" id="IPR026791">
    <property type="entry name" value="DOCK"/>
</dbReference>
<dbReference type="PANTHER" id="PTHR23317">
    <property type="entry name" value="DEDICATOR OF CYTOKINESIS DOCK"/>
    <property type="match status" value="1"/>
</dbReference>
<comment type="similarity">
    <text evidence="1">Belongs to the DOCK family.</text>
</comment>
<reference evidence="4" key="1">
    <citation type="submission" date="2022-08" db="EMBL/GenBank/DDBJ databases">
        <title>Genome sequencing of akame (Lates japonicus).</title>
        <authorList>
            <person name="Hashiguchi Y."/>
            <person name="Takahashi H."/>
        </authorList>
    </citation>
    <scope>NUCLEOTIDE SEQUENCE</scope>
    <source>
        <strain evidence="4">Kochi</strain>
    </source>
</reference>
<feature type="region of interest" description="Disordered" evidence="2">
    <location>
        <begin position="8"/>
        <end position="71"/>
    </location>
</feature>
<evidence type="ECO:0000313" key="5">
    <source>
        <dbReference type="Proteomes" id="UP001279410"/>
    </source>
</evidence>
<dbReference type="InterPro" id="IPR046773">
    <property type="entry name" value="DOCKER_Lobe_C"/>
</dbReference>
<dbReference type="Proteomes" id="UP001279410">
    <property type="component" value="Unassembled WGS sequence"/>
</dbReference>
<proteinExistence type="inferred from homology"/>
<feature type="compositionally biased region" description="Low complexity" evidence="2">
    <location>
        <begin position="9"/>
        <end position="33"/>
    </location>
</feature>
<evidence type="ECO:0000259" key="3">
    <source>
        <dbReference type="PROSITE" id="PS51651"/>
    </source>
</evidence>